<reference evidence="2" key="2">
    <citation type="submission" date="2022-06" db="UniProtKB">
        <authorList>
            <consortium name="EnsemblMetazoa"/>
        </authorList>
    </citation>
    <scope>IDENTIFICATION</scope>
    <source>
        <strain evidence="2">PS312</strain>
    </source>
</reference>
<accession>A0A2A6CCF9</accession>
<accession>A0A8R1V338</accession>
<gene>
    <name evidence="2" type="primary">WBGene00283538</name>
</gene>
<organism evidence="2 3">
    <name type="scientific">Pristionchus pacificus</name>
    <name type="common">Parasitic nematode worm</name>
    <dbReference type="NCBI Taxonomy" id="54126"/>
    <lineage>
        <taxon>Eukaryota</taxon>
        <taxon>Metazoa</taxon>
        <taxon>Ecdysozoa</taxon>
        <taxon>Nematoda</taxon>
        <taxon>Chromadorea</taxon>
        <taxon>Rhabditida</taxon>
        <taxon>Rhabditina</taxon>
        <taxon>Diplogasteromorpha</taxon>
        <taxon>Diplogasteroidea</taxon>
        <taxon>Neodiplogasteridae</taxon>
        <taxon>Pristionchus</taxon>
    </lineage>
</organism>
<evidence type="ECO:0000256" key="1">
    <source>
        <dbReference type="SAM" id="MobiDB-lite"/>
    </source>
</evidence>
<dbReference type="EnsemblMetazoa" id="PPA45169.1">
    <property type="protein sequence ID" value="PPA45169.1"/>
    <property type="gene ID" value="WBGene00283538"/>
</dbReference>
<proteinExistence type="predicted"/>
<dbReference type="Proteomes" id="UP000005239">
    <property type="component" value="Unassembled WGS sequence"/>
</dbReference>
<reference evidence="3" key="1">
    <citation type="journal article" date="2008" name="Nat. Genet.">
        <title>The Pristionchus pacificus genome provides a unique perspective on nematode lifestyle and parasitism.</title>
        <authorList>
            <person name="Dieterich C."/>
            <person name="Clifton S.W."/>
            <person name="Schuster L.N."/>
            <person name="Chinwalla A."/>
            <person name="Delehaunty K."/>
            <person name="Dinkelacker I."/>
            <person name="Fulton L."/>
            <person name="Fulton R."/>
            <person name="Godfrey J."/>
            <person name="Minx P."/>
            <person name="Mitreva M."/>
            <person name="Roeseler W."/>
            <person name="Tian H."/>
            <person name="Witte H."/>
            <person name="Yang S.P."/>
            <person name="Wilson R.K."/>
            <person name="Sommer R.J."/>
        </authorList>
    </citation>
    <scope>NUCLEOTIDE SEQUENCE [LARGE SCALE GENOMIC DNA]</scope>
    <source>
        <strain evidence="3">PS312</strain>
    </source>
</reference>
<evidence type="ECO:0000313" key="3">
    <source>
        <dbReference type="Proteomes" id="UP000005239"/>
    </source>
</evidence>
<sequence length="92" mass="10443">MSREGLTTLTKERQEEEPLKGACVRTEKAPRCPVMQQTRSRLGGRMAGEERWRKEGRKEGVGLRKDVERTQEQQKQTIKDGSIGFDGTPKLA</sequence>
<keyword evidence="3" id="KW-1185">Reference proteome</keyword>
<protein>
    <submittedName>
        <fullName evidence="2">Uncharacterized protein</fullName>
    </submittedName>
</protein>
<feature type="compositionally biased region" description="Basic and acidic residues" evidence="1">
    <location>
        <begin position="47"/>
        <end position="72"/>
    </location>
</feature>
<feature type="compositionally biased region" description="Basic and acidic residues" evidence="1">
    <location>
        <begin position="10"/>
        <end position="30"/>
    </location>
</feature>
<evidence type="ECO:0000313" key="2">
    <source>
        <dbReference type="EnsemblMetazoa" id="PPA45169.1"/>
    </source>
</evidence>
<feature type="region of interest" description="Disordered" evidence="1">
    <location>
        <begin position="1"/>
        <end position="92"/>
    </location>
</feature>
<dbReference type="AlphaFoldDB" id="A0A2A6CCF9"/>
<name>A0A2A6CCF9_PRIPA</name>